<dbReference type="AlphaFoldDB" id="A0A3S4ZAR3"/>
<evidence type="ECO:0000313" key="2">
    <source>
        <dbReference type="EMBL" id="VEL06732.1"/>
    </source>
</evidence>
<evidence type="ECO:0000256" key="1">
    <source>
        <dbReference type="SAM" id="MobiDB-lite"/>
    </source>
</evidence>
<name>A0A3S4ZAR3_9PLAT</name>
<organism evidence="2 3">
    <name type="scientific">Protopolystoma xenopodis</name>
    <dbReference type="NCBI Taxonomy" id="117903"/>
    <lineage>
        <taxon>Eukaryota</taxon>
        <taxon>Metazoa</taxon>
        <taxon>Spiralia</taxon>
        <taxon>Lophotrochozoa</taxon>
        <taxon>Platyhelminthes</taxon>
        <taxon>Monogenea</taxon>
        <taxon>Polyopisthocotylea</taxon>
        <taxon>Polystomatidea</taxon>
        <taxon>Polystomatidae</taxon>
        <taxon>Protopolystoma</taxon>
    </lineage>
</organism>
<protein>
    <submittedName>
        <fullName evidence="2">Uncharacterized protein</fullName>
    </submittedName>
</protein>
<feature type="compositionally biased region" description="Low complexity" evidence="1">
    <location>
        <begin position="93"/>
        <end position="103"/>
    </location>
</feature>
<gene>
    <name evidence="2" type="ORF">PXEA_LOCUS172</name>
</gene>
<comment type="caution">
    <text evidence="2">The sequence shown here is derived from an EMBL/GenBank/DDBJ whole genome shotgun (WGS) entry which is preliminary data.</text>
</comment>
<reference evidence="2" key="1">
    <citation type="submission" date="2018-11" db="EMBL/GenBank/DDBJ databases">
        <authorList>
            <consortium name="Pathogen Informatics"/>
        </authorList>
    </citation>
    <scope>NUCLEOTIDE SEQUENCE</scope>
</reference>
<keyword evidence="3" id="KW-1185">Reference proteome</keyword>
<feature type="region of interest" description="Disordered" evidence="1">
    <location>
        <begin position="93"/>
        <end position="112"/>
    </location>
</feature>
<sequence length="112" mass="11821">MSPLPSCPPSGLFPTLSRLRGTWTDAAEQDDADGVDGVNDDVCEHGDLKEVFGGEVNPVSKTDKDDDSAAIDMAMTASKTSQDYGCIYSASRFTASPSSSSSSYNGDDFPVR</sequence>
<dbReference type="Proteomes" id="UP000784294">
    <property type="component" value="Unassembled WGS sequence"/>
</dbReference>
<proteinExistence type="predicted"/>
<evidence type="ECO:0000313" key="3">
    <source>
        <dbReference type="Proteomes" id="UP000784294"/>
    </source>
</evidence>
<accession>A0A3S4ZAR3</accession>
<dbReference type="EMBL" id="CAAALY010000314">
    <property type="protein sequence ID" value="VEL06732.1"/>
    <property type="molecule type" value="Genomic_DNA"/>
</dbReference>